<accession>A0A147BF56</accession>
<dbReference type="AlphaFoldDB" id="A0A147BF56"/>
<sequence>RFRYCRGCGRRRCRCLRRRHVRRRREEQMRPCARRRVPFTGAGPAAPWGGVSSNCEARRPTGASFLETITHASQWEPIHQIAAEDDRLCFIKTGEFRCRLAPLQKLITSVRSMGQLMLSH</sequence>
<organism evidence="1">
    <name type="scientific">Ixodes ricinus</name>
    <name type="common">Common tick</name>
    <name type="synonym">Acarus ricinus</name>
    <dbReference type="NCBI Taxonomy" id="34613"/>
    <lineage>
        <taxon>Eukaryota</taxon>
        <taxon>Metazoa</taxon>
        <taxon>Ecdysozoa</taxon>
        <taxon>Arthropoda</taxon>
        <taxon>Chelicerata</taxon>
        <taxon>Arachnida</taxon>
        <taxon>Acari</taxon>
        <taxon>Parasitiformes</taxon>
        <taxon>Ixodida</taxon>
        <taxon>Ixodoidea</taxon>
        <taxon>Ixodidae</taxon>
        <taxon>Ixodinae</taxon>
        <taxon>Ixodes</taxon>
    </lineage>
</organism>
<protein>
    <submittedName>
        <fullName evidence="1">Uncharacterized protein</fullName>
    </submittedName>
</protein>
<name>A0A147BF56_IXORI</name>
<feature type="non-terminal residue" evidence="1">
    <location>
        <position position="1"/>
    </location>
</feature>
<dbReference type="EMBL" id="GEGO01006016">
    <property type="protein sequence ID" value="JAR89388.1"/>
    <property type="molecule type" value="Transcribed_RNA"/>
</dbReference>
<proteinExistence type="predicted"/>
<reference evidence="1" key="1">
    <citation type="journal article" date="2018" name="PLoS Negl. Trop. Dis.">
        <title>Sialome diversity of ticks revealed by RNAseq of single tick salivary glands.</title>
        <authorList>
            <person name="Perner J."/>
            <person name="Kropackova S."/>
            <person name="Kopacek P."/>
            <person name="Ribeiro J.M."/>
        </authorList>
    </citation>
    <scope>NUCLEOTIDE SEQUENCE</scope>
    <source>
        <strain evidence="1">Siblings of single egg batch collected in Ceske Budejovice</strain>
        <tissue evidence="1">Salivary glands</tissue>
    </source>
</reference>
<evidence type="ECO:0000313" key="1">
    <source>
        <dbReference type="EMBL" id="JAR89388.1"/>
    </source>
</evidence>